<reference evidence="2" key="1">
    <citation type="submission" date="2022-03" db="EMBL/GenBank/DDBJ databases">
        <authorList>
            <person name="Martin C."/>
        </authorList>
    </citation>
    <scope>NUCLEOTIDE SEQUENCE</scope>
</reference>
<gene>
    <name evidence="2" type="ORF">OFUS_LOCUS21084</name>
</gene>
<dbReference type="AlphaFoldDB" id="A0A8S4PU51"/>
<evidence type="ECO:0000256" key="1">
    <source>
        <dbReference type="SAM" id="MobiDB-lite"/>
    </source>
</evidence>
<feature type="non-terminal residue" evidence="2">
    <location>
        <position position="1"/>
    </location>
</feature>
<dbReference type="Proteomes" id="UP000749559">
    <property type="component" value="Unassembled WGS sequence"/>
</dbReference>
<sequence length="108" mass="12127">VCQMPGKSPKGWPETRPYRCLEQFVSKEDWELHRSNTHVASVACGVGNCPELYTPVQVEELAFHRRRHLNLGTEEPSRKRKRTEDDGDGTGQELGVDPASISAPRLQA</sequence>
<evidence type="ECO:0000313" key="2">
    <source>
        <dbReference type="EMBL" id="CAH1796702.1"/>
    </source>
</evidence>
<comment type="caution">
    <text evidence="2">The sequence shown here is derived from an EMBL/GenBank/DDBJ whole genome shotgun (WGS) entry which is preliminary data.</text>
</comment>
<evidence type="ECO:0000313" key="3">
    <source>
        <dbReference type="Proteomes" id="UP000749559"/>
    </source>
</evidence>
<name>A0A8S4PU51_OWEFU</name>
<dbReference type="EMBL" id="CAIIXF020000010">
    <property type="protein sequence ID" value="CAH1796702.1"/>
    <property type="molecule type" value="Genomic_DNA"/>
</dbReference>
<accession>A0A8S4PU51</accession>
<organism evidence="2 3">
    <name type="scientific">Owenia fusiformis</name>
    <name type="common">Polychaete worm</name>
    <dbReference type="NCBI Taxonomy" id="6347"/>
    <lineage>
        <taxon>Eukaryota</taxon>
        <taxon>Metazoa</taxon>
        <taxon>Spiralia</taxon>
        <taxon>Lophotrochozoa</taxon>
        <taxon>Annelida</taxon>
        <taxon>Polychaeta</taxon>
        <taxon>Sedentaria</taxon>
        <taxon>Canalipalpata</taxon>
        <taxon>Sabellida</taxon>
        <taxon>Oweniida</taxon>
        <taxon>Oweniidae</taxon>
        <taxon>Owenia</taxon>
    </lineage>
</organism>
<proteinExistence type="predicted"/>
<keyword evidence="3" id="KW-1185">Reference proteome</keyword>
<feature type="region of interest" description="Disordered" evidence="1">
    <location>
        <begin position="67"/>
        <end position="108"/>
    </location>
</feature>
<protein>
    <submittedName>
        <fullName evidence="2">Uncharacterized protein</fullName>
    </submittedName>
</protein>
<feature type="non-terminal residue" evidence="2">
    <location>
        <position position="108"/>
    </location>
</feature>